<feature type="compositionally biased region" description="Basic and acidic residues" evidence="6">
    <location>
        <begin position="832"/>
        <end position="841"/>
    </location>
</feature>
<evidence type="ECO:0000256" key="1">
    <source>
        <dbReference type="ARBA" id="ARBA00007343"/>
    </source>
</evidence>
<feature type="compositionally biased region" description="Basic and acidic residues" evidence="6">
    <location>
        <begin position="803"/>
        <end position="812"/>
    </location>
</feature>
<feature type="compositionally biased region" description="Polar residues" evidence="6">
    <location>
        <begin position="793"/>
        <end position="802"/>
    </location>
</feature>
<dbReference type="PROSITE" id="PS51450">
    <property type="entry name" value="LRR"/>
    <property type="match status" value="3"/>
</dbReference>
<dbReference type="eggNOG" id="KOG0619">
    <property type="taxonomic scope" value="Eukaryota"/>
</dbReference>
<feature type="compositionally biased region" description="Polar residues" evidence="6">
    <location>
        <begin position="1089"/>
        <end position="1105"/>
    </location>
</feature>
<feature type="chain" id="PRO_5002936323" description="LRRCT domain-containing protein" evidence="7">
    <location>
        <begin position="25"/>
        <end position="1446"/>
    </location>
</feature>
<feature type="compositionally biased region" description="Polar residues" evidence="6">
    <location>
        <begin position="822"/>
        <end position="831"/>
    </location>
</feature>
<dbReference type="SMART" id="SM00365">
    <property type="entry name" value="LRR_SD22"/>
    <property type="match status" value="3"/>
</dbReference>
<gene>
    <name evidence="9" type="ORF">BRAFLDRAFT_67144</name>
</gene>
<dbReference type="PANTHER" id="PTHR45930">
    <property type="entry name" value="G-PROTEIN COUPLED RECEPTOR 124-LIKE PROTEIN"/>
    <property type="match status" value="1"/>
</dbReference>
<dbReference type="EMBL" id="GG666613">
    <property type="protein sequence ID" value="EEN48715.1"/>
    <property type="molecule type" value="Genomic_DNA"/>
</dbReference>
<evidence type="ECO:0000256" key="6">
    <source>
        <dbReference type="SAM" id="MobiDB-lite"/>
    </source>
</evidence>
<comment type="similarity">
    <text evidence="1">Belongs to the G-protein coupled receptor 2 family. Adhesion G-protein coupled receptor (ADGR) subfamily.</text>
</comment>
<evidence type="ECO:0000256" key="2">
    <source>
        <dbReference type="ARBA" id="ARBA00022614"/>
    </source>
</evidence>
<feature type="compositionally biased region" description="Basic residues" evidence="6">
    <location>
        <begin position="869"/>
        <end position="879"/>
    </location>
</feature>
<proteinExistence type="inferred from homology"/>
<protein>
    <recommendedName>
        <fullName evidence="8">LRRCT domain-containing protein</fullName>
    </recommendedName>
</protein>
<dbReference type="PANTHER" id="PTHR45930:SF4">
    <property type="entry name" value="ADHESION G PROTEIN-COUPLED RECEPTOR A3"/>
    <property type="match status" value="1"/>
</dbReference>
<dbReference type="SMART" id="SM00082">
    <property type="entry name" value="LRRCT"/>
    <property type="match status" value="1"/>
</dbReference>
<dbReference type="InterPro" id="IPR000483">
    <property type="entry name" value="Cys-rich_flank_reg_C"/>
</dbReference>
<keyword evidence="4" id="KW-0677">Repeat</keyword>
<dbReference type="InterPro" id="IPR003591">
    <property type="entry name" value="Leu-rich_rpt_typical-subtyp"/>
</dbReference>
<evidence type="ECO:0000259" key="8">
    <source>
        <dbReference type="SMART" id="SM00082"/>
    </source>
</evidence>
<feature type="region of interest" description="Disordered" evidence="6">
    <location>
        <begin position="793"/>
        <end position="895"/>
    </location>
</feature>
<dbReference type="PROSITE" id="PS51257">
    <property type="entry name" value="PROKAR_LIPOPROTEIN"/>
    <property type="match status" value="1"/>
</dbReference>
<reference evidence="9" key="1">
    <citation type="journal article" date="2008" name="Nature">
        <title>The amphioxus genome and the evolution of the chordate karyotype.</title>
        <authorList>
            <consortium name="US DOE Joint Genome Institute (JGI-PGF)"/>
            <person name="Putnam N.H."/>
            <person name="Butts T."/>
            <person name="Ferrier D.E.K."/>
            <person name="Furlong R.F."/>
            <person name="Hellsten U."/>
            <person name="Kawashima T."/>
            <person name="Robinson-Rechavi M."/>
            <person name="Shoguchi E."/>
            <person name="Terry A."/>
            <person name="Yu J.-K."/>
            <person name="Benito-Gutierrez E.L."/>
            <person name="Dubchak I."/>
            <person name="Garcia-Fernandez J."/>
            <person name="Gibson-Brown J.J."/>
            <person name="Grigoriev I.V."/>
            <person name="Horton A.C."/>
            <person name="de Jong P.J."/>
            <person name="Jurka J."/>
            <person name="Kapitonov V.V."/>
            <person name="Kohara Y."/>
            <person name="Kuroki Y."/>
            <person name="Lindquist E."/>
            <person name="Lucas S."/>
            <person name="Osoegawa K."/>
            <person name="Pennacchio L.A."/>
            <person name="Salamov A.A."/>
            <person name="Satou Y."/>
            <person name="Sauka-Spengler T."/>
            <person name="Schmutz J."/>
            <person name="Shin-I T."/>
            <person name="Toyoda A."/>
            <person name="Bronner-Fraser M."/>
            <person name="Fujiyama A."/>
            <person name="Holland L.Z."/>
            <person name="Holland P.W.H."/>
            <person name="Satoh N."/>
            <person name="Rokhsar D.S."/>
        </authorList>
    </citation>
    <scope>NUCLEOTIDE SEQUENCE [LARGE SCALE GENOMIC DNA]</scope>
    <source>
        <strain evidence="9">S238N-H82</strain>
        <tissue evidence="9">Testes</tissue>
    </source>
</reference>
<evidence type="ECO:0000256" key="5">
    <source>
        <dbReference type="ARBA" id="ARBA00023170"/>
    </source>
</evidence>
<dbReference type="InterPro" id="IPR001611">
    <property type="entry name" value="Leu-rich_rpt"/>
</dbReference>
<dbReference type="Gene3D" id="3.80.10.10">
    <property type="entry name" value="Ribonuclease Inhibitor"/>
    <property type="match status" value="1"/>
</dbReference>
<feature type="compositionally biased region" description="Polar residues" evidence="6">
    <location>
        <begin position="705"/>
        <end position="715"/>
    </location>
</feature>
<dbReference type="InParanoid" id="C3ZFG1"/>
<dbReference type="Pfam" id="PF13855">
    <property type="entry name" value="LRR_8"/>
    <property type="match status" value="2"/>
</dbReference>
<evidence type="ECO:0000256" key="7">
    <source>
        <dbReference type="SAM" id="SignalP"/>
    </source>
</evidence>
<feature type="region of interest" description="Disordered" evidence="6">
    <location>
        <begin position="1085"/>
        <end position="1117"/>
    </location>
</feature>
<evidence type="ECO:0000256" key="3">
    <source>
        <dbReference type="ARBA" id="ARBA00022729"/>
    </source>
</evidence>
<name>C3ZFG1_BRAFL</name>
<dbReference type="InterPro" id="IPR051963">
    <property type="entry name" value="Adhesion_GPCR_A"/>
</dbReference>
<keyword evidence="2" id="KW-0433">Leucine-rich repeat</keyword>
<evidence type="ECO:0000256" key="4">
    <source>
        <dbReference type="ARBA" id="ARBA00022737"/>
    </source>
</evidence>
<keyword evidence="3 7" id="KW-0732">Signal</keyword>
<dbReference type="SMART" id="SM00369">
    <property type="entry name" value="LRR_TYP"/>
    <property type="match status" value="6"/>
</dbReference>
<accession>C3ZFG1</accession>
<sequence>MSDLKVSLFLVFCFAFGSSPAGLSCPELCKVKRTEPCEVPREIARGLSTSVLPCAVCNTTGQAGGNQLRCLPATLKMLQVAGHSDSNRELKTLPGLAQLRTLILGPGRILTVGQDILSAVPNVTTLALGRNAISAIGSWFGDISKLKSLYLSWNKVQEIKENALQPLIWLESLYLSHNRIRAIEEWHFADLTNLVYLYLDNNHISRIAGKCFDHLSRLKVLNLAHNKLLSLNAEWLKGLGALRNANFQHNLISAIPGDQLTAMGERLRFINLEENPLRCTCALNSLKAVRARAIMGEDAYRRLRCSYPPSVSGRRVAEVEEMICPVPTVRVSLRNAGRTLMCEVFWEKQPENIRWLDPTENVVGKGKSYTSSSECSGAVTTRLEHEFPITEFPGRGLAHSALPYIGKSTCIISMSQQAYRCWKGGVFRCIVQLNKWRSMWDLDVNLTLNVPNKASGNGHMQEETTVMTTVYTTAPAQWYTNETAPAPLPRTHTHVNSSVLSQPEGLETTQEEIPDQLPWTHTYVTSNISSQPHGTEAAQTEEMQEPTVTTVGTTAYAQWHKNVTERMRNTRNIIPQQTRITPGADTKEPTVMIAVYTTSACLALVFLGVVTAVGFKFYKRRRSHDNTAGAIGGGPLQNDLPPVPATSTNPTSLQQDMHEAIPNDNDSPTAPIPPPRPDSTFNLKGRETTQAEDLEIPAPLPRIHTNVNSGISSQPHETEATHEEIPAPLPRIHTNVNSGISSQPHETEATHEEIPAPLPRIHTNVNSGISSQPHETEATHEEIPAPLPRIHTNVNSGISSQPHETEATHEEIPAPLPRTHTHVNSSISSQPHETEATHEEIPAPLPRTHTHVNSSVSSHLQGTETTQQKKSRLHSHGPTRPKTNQTEEIPDPLPRIHTYVNSSVLSHSQGSEIKQEEIPPPLPRTHTYVNSSVLSKQQGLDATQEEIRAPLPRIHTYVNTSVLSQQHDPKTTQAEEIPAPLPRIHTYVNCSVSSQLEGSETTHEHEEIPDPFARTHTHVNSDNQLLALVSATGNPAPFQHTLEETWGEDETSIAAYGRMTRLLENPVFIGDVTEPKCATFNPDSCLRSGRSTNPSASLQPDQTHTGEVPDPPPQVDNSVNFSSSYCPPIPETIKAEELPHPLTQVYTTYVNSNVSSQPLGLKMTQAESIRDPLSQTHTYVNSNALLQQEGSEIHQDEMPDPLPRIHMYVNSSVLSQPEGSEIHQDEISDPLPRTHTYVNSSVLSQPEGLEIHQEEIPDQLPRTHTYVNSSVLSQPEGSEIHQDEISDPLSRTHTYVNSSVLSQPEGLEIHQEEIPDQLPRTHTYVNSSVLSQSQGLEIHQEEIIPDQLPRIHTYVNSSVLSQSQGLEIHQDEIPDQLPRTHTYVNSNIHSPASTIGQPTPFQHTYKATLGEDDTSIAVYGSMTRLLENTMYSKDIAEPKGATANSA</sequence>
<organism>
    <name type="scientific">Branchiostoma floridae</name>
    <name type="common">Florida lancelet</name>
    <name type="synonym">Amphioxus</name>
    <dbReference type="NCBI Taxonomy" id="7739"/>
    <lineage>
        <taxon>Eukaryota</taxon>
        <taxon>Metazoa</taxon>
        <taxon>Chordata</taxon>
        <taxon>Cephalochordata</taxon>
        <taxon>Leptocardii</taxon>
        <taxon>Amphioxiformes</taxon>
        <taxon>Branchiostomatidae</taxon>
        <taxon>Branchiostoma</taxon>
    </lineage>
</organism>
<feature type="compositionally biased region" description="Polar residues" evidence="6">
    <location>
        <begin position="645"/>
        <end position="655"/>
    </location>
</feature>
<dbReference type="SUPFAM" id="SSF52058">
    <property type="entry name" value="L domain-like"/>
    <property type="match status" value="1"/>
</dbReference>
<evidence type="ECO:0000313" key="9">
    <source>
        <dbReference type="EMBL" id="EEN48715.1"/>
    </source>
</evidence>
<feature type="region of interest" description="Disordered" evidence="6">
    <location>
        <begin position="626"/>
        <end position="722"/>
    </location>
</feature>
<keyword evidence="5" id="KW-0675">Receptor</keyword>
<dbReference type="InterPro" id="IPR032675">
    <property type="entry name" value="LRR_dom_sf"/>
</dbReference>
<feature type="signal peptide" evidence="7">
    <location>
        <begin position="1"/>
        <end position="24"/>
    </location>
</feature>
<feature type="domain" description="LRRCT" evidence="8">
    <location>
        <begin position="275"/>
        <end position="325"/>
    </location>
</feature>